<accession>A0ABV0BQ62</accession>
<dbReference type="Proteomes" id="UP001409291">
    <property type="component" value="Unassembled WGS sequence"/>
</dbReference>
<reference evidence="1 2" key="1">
    <citation type="submission" date="2024-04" db="EMBL/GenBank/DDBJ databases">
        <title>WGS of bacteria from Torrens River.</title>
        <authorList>
            <person name="Wyrsch E.R."/>
            <person name="Drigo B."/>
        </authorList>
    </citation>
    <scope>NUCLEOTIDE SEQUENCE [LARGE SCALE GENOMIC DNA]</scope>
    <source>
        <strain evidence="1 2">TWI391</strain>
    </source>
</reference>
<dbReference type="EMBL" id="JBDJNQ010000002">
    <property type="protein sequence ID" value="MEN5376861.1"/>
    <property type="molecule type" value="Genomic_DNA"/>
</dbReference>
<evidence type="ECO:0000313" key="1">
    <source>
        <dbReference type="EMBL" id="MEN5376861.1"/>
    </source>
</evidence>
<comment type="caution">
    <text evidence="1">The sequence shown here is derived from an EMBL/GenBank/DDBJ whole genome shotgun (WGS) entry which is preliminary data.</text>
</comment>
<proteinExistence type="predicted"/>
<name>A0ABV0BQ62_9SPHI</name>
<evidence type="ECO:0000313" key="2">
    <source>
        <dbReference type="Proteomes" id="UP001409291"/>
    </source>
</evidence>
<sequence length="189" mass="22780">MHEIEPFYNWRHDYIASEDEQSPFYGMIYNEFEYDKQIYNFLLHPQWDDFGSHTLYLKVLFVDYDKQFCIIELIGEWNDAIDNDIMILKREVIDLMIASGINHFILIGENILNFHASDDTYYEEWFQDIDDGWIAAVNFRTHVITEFMQNNIDYYINFGGNLNDLSWRTLKPIQVFHHINEQLTKRLNG</sequence>
<gene>
    <name evidence="1" type="ORF">ABE541_06275</name>
</gene>
<organism evidence="1 2">
    <name type="scientific">Sphingobacterium kitahiroshimense</name>
    <dbReference type="NCBI Taxonomy" id="470446"/>
    <lineage>
        <taxon>Bacteria</taxon>
        <taxon>Pseudomonadati</taxon>
        <taxon>Bacteroidota</taxon>
        <taxon>Sphingobacteriia</taxon>
        <taxon>Sphingobacteriales</taxon>
        <taxon>Sphingobacteriaceae</taxon>
        <taxon>Sphingobacterium</taxon>
    </lineage>
</organism>
<protein>
    <submittedName>
        <fullName evidence="1">Uncharacterized protein</fullName>
    </submittedName>
</protein>
<dbReference type="RefSeq" id="WP_183917443.1">
    <property type="nucleotide sequence ID" value="NZ_JBDJLH010000003.1"/>
</dbReference>
<keyword evidence="2" id="KW-1185">Reference proteome</keyword>